<comment type="caution">
    <text evidence="2">The sequence shown here is derived from an EMBL/GenBank/DDBJ whole genome shotgun (WGS) entry which is preliminary data.</text>
</comment>
<gene>
    <name evidence="2" type="ORF">B0J12DRAFT_674135</name>
</gene>
<dbReference type="InterPro" id="IPR036388">
    <property type="entry name" value="WH-like_DNA-bd_sf"/>
</dbReference>
<feature type="region of interest" description="Disordered" evidence="1">
    <location>
        <begin position="25"/>
        <end position="51"/>
    </location>
</feature>
<evidence type="ECO:0000256" key="1">
    <source>
        <dbReference type="SAM" id="MobiDB-lite"/>
    </source>
</evidence>
<sequence>MHPLHPLPHYTTMQRIFGREISGNARQRHQLSHDQRVSVITQSQDGKSGRQIARETRFSEHAIRSCINHYNTTSQVDLTPRTGRPPKVSLRTERQIIRFVNRFSKLKHSQVIKQLQSSVHKDTLRRILRKNHITKMACKESALGLSSKCPHSVPICKEIPE</sequence>
<accession>A0ABQ8G1T1</accession>
<dbReference type="SUPFAM" id="SSF46689">
    <property type="entry name" value="Homeodomain-like"/>
    <property type="match status" value="1"/>
</dbReference>
<dbReference type="Gene3D" id="1.10.10.10">
    <property type="entry name" value="Winged helix-like DNA-binding domain superfamily/Winged helix DNA-binding domain"/>
    <property type="match status" value="1"/>
</dbReference>
<keyword evidence="3" id="KW-1185">Reference proteome</keyword>
<reference evidence="2 3" key="1">
    <citation type="journal article" date="2021" name="Nat. Commun.">
        <title>Genetic determinants of endophytism in the Arabidopsis root mycobiome.</title>
        <authorList>
            <person name="Mesny F."/>
            <person name="Miyauchi S."/>
            <person name="Thiergart T."/>
            <person name="Pickel B."/>
            <person name="Atanasova L."/>
            <person name="Karlsson M."/>
            <person name="Huettel B."/>
            <person name="Barry K.W."/>
            <person name="Haridas S."/>
            <person name="Chen C."/>
            <person name="Bauer D."/>
            <person name="Andreopoulos W."/>
            <person name="Pangilinan J."/>
            <person name="LaButti K."/>
            <person name="Riley R."/>
            <person name="Lipzen A."/>
            <person name="Clum A."/>
            <person name="Drula E."/>
            <person name="Henrissat B."/>
            <person name="Kohler A."/>
            <person name="Grigoriev I.V."/>
            <person name="Martin F.M."/>
            <person name="Hacquard S."/>
        </authorList>
    </citation>
    <scope>NUCLEOTIDE SEQUENCE [LARGE SCALE GENOMIC DNA]</scope>
    <source>
        <strain evidence="2 3">MPI-SDFR-AT-0080</strain>
    </source>
</reference>
<dbReference type="EMBL" id="JAGTJR010000026">
    <property type="protein sequence ID" value="KAH7042212.1"/>
    <property type="molecule type" value="Genomic_DNA"/>
</dbReference>
<dbReference type="InterPro" id="IPR009057">
    <property type="entry name" value="Homeodomain-like_sf"/>
</dbReference>
<name>A0ABQ8G1T1_9PEZI</name>
<evidence type="ECO:0000313" key="3">
    <source>
        <dbReference type="Proteomes" id="UP000774617"/>
    </source>
</evidence>
<evidence type="ECO:0008006" key="4">
    <source>
        <dbReference type="Google" id="ProtNLM"/>
    </source>
</evidence>
<proteinExistence type="predicted"/>
<dbReference type="Proteomes" id="UP000774617">
    <property type="component" value="Unassembled WGS sequence"/>
</dbReference>
<protein>
    <recommendedName>
        <fullName evidence="4">Transposase Tc1-like domain-containing protein</fullName>
    </recommendedName>
</protein>
<evidence type="ECO:0000313" key="2">
    <source>
        <dbReference type="EMBL" id="KAH7042212.1"/>
    </source>
</evidence>
<organism evidence="2 3">
    <name type="scientific">Macrophomina phaseolina</name>
    <dbReference type="NCBI Taxonomy" id="35725"/>
    <lineage>
        <taxon>Eukaryota</taxon>
        <taxon>Fungi</taxon>
        <taxon>Dikarya</taxon>
        <taxon>Ascomycota</taxon>
        <taxon>Pezizomycotina</taxon>
        <taxon>Dothideomycetes</taxon>
        <taxon>Dothideomycetes incertae sedis</taxon>
        <taxon>Botryosphaeriales</taxon>
        <taxon>Botryosphaeriaceae</taxon>
        <taxon>Macrophomina</taxon>
    </lineage>
</organism>